<dbReference type="Gene3D" id="3.40.630.30">
    <property type="match status" value="1"/>
</dbReference>
<evidence type="ECO:0000259" key="1">
    <source>
        <dbReference type="PROSITE" id="PS51186"/>
    </source>
</evidence>
<organism evidence="2 3">
    <name type="scientific">Microcella alkaliphila</name>
    <dbReference type="NCBI Taxonomy" id="279828"/>
    <lineage>
        <taxon>Bacteria</taxon>
        <taxon>Bacillati</taxon>
        <taxon>Actinomycetota</taxon>
        <taxon>Actinomycetes</taxon>
        <taxon>Micrococcales</taxon>
        <taxon>Microbacteriaceae</taxon>
        <taxon>Microcella</taxon>
    </lineage>
</organism>
<dbReference type="InterPro" id="IPR016181">
    <property type="entry name" value="Acyl_CoA_acyltransferase"/>
</dbReference>
<evidence type="ECO:0000313" key="2">
    <source>
        <dbReference type="EMBL" id="BAU31329.1"/>
    </source>
</evidence>
<reference evidence="3" key="1">
    <citation type="submission" date="2015-12" db="EMBL/GenBank/DDBJ databases">
        <authorList>
            <person name="Shamseldin A."/>
            <person name="Moawad H."/>
            <person name="Abd El-Rahim W.M."/>
            <person name="Sadowsky M.J."/>
        </authorList>
    </citation>
    <scope>NUCLEOTIDE SEQUENCE [LARGE SCALE GENOMIC DNA]</scope>
    <source>
        <strain evidence="3">JAM AC0309</strain>
    </source>
</reference>
<dbReference type="KEGG" id="malk:MalAC0309_0457"/>
<dbReference type="AlphaFoldDB" id="A0A0U5B9K9"/>
<dbReference type="EMBL" id="AP017315">
    <property type="protein sequence ID" value="BAU31329.1"/>
    <property type="molecule type" value="Genomic_DNA"/>
</dbReference>
<dbReference type="SUPFAM" id="SSF55729">
    <property type="entry name" value="Acyl-CoA N-acyltransferases (Nat)"/>
    <property type="match status" value="1"/>
</dbReference>
<protein>
    <submittedName>
        <fullName evidence="2">GCN5-related N-acetyltransferase</fullName>
    </submittedName>
</protein>
<accession>A0A0U5B9K9</accession>
<reference evidence="2 3" key="2">
    <citation type="submission" date="2016-01" db="EMBL/GenBank/DDBJ databases">
        <title>Microcella alkaliphila JAM AC0309 whole genome shotgun sequence.</title>
        <authorList>
            <person name="Kurata A."/>
            <person name="Hirose Y."/>
            <person name="Kishimoto N."/>
            <person name="Kobayashi T."/>
        </authorList>
    </citation>
    <scope>NUCLEOTIDE SEQUENCE [LARGE SCALE GENOMIC DNA]</scope>
    <source>
        <strain evidence="2 3">JAM AC0309</strain>
    </source>
</reference>
<gene>
    <name evidence="2" type="ORF">MalAC0309_0457</name>
</gene>
<dbReference type="PROSITE" id="PS51186">
    <property type="entry name" value="GNAT"/>
    <property type="match status" value="1"/>
</dbReference>
<dbReference type="RefSeq" id="WP_161494042.1">
    <property type="nucleotide sequence ID" value="NZ_AP017315.1"/>
</dbReference>
<name>A0A0U5B9K9_9MICO</name>
<feature type="domain" description="N-acetyltransferase" evidence="1">
    <location>
        <begin position="3"/>
        <end position="172"/>
    </location>
</feature>
<dbReference type="Pfam" id="PF13508">
    <property type="entry name" value="Acetyltransf_7"/>
    <property type="match status" value="1"/>
</dbReference>
<keyword evidence="2" id="KW-0808">Transferase</keyword>
<dbReference type="Proteomes" id="UP000218965">
    <property type="component" value="Chromosome"/>
</dbReference>
<dbReference type="InterPro" id="IPR000182">
    <property type="entry name" value="GNAT_dom"/>
</dbReference>
<dbReference type="GO" id="GO:0016747">
    <property type="term" value="F:acyltransferase activity, transferring groups other than amino-acyl groups"/>
    <property type="evidence" value="ECO:0007669"/>
    <property type="project" value="InterPro"/>
</dbReference>
<proteinExistence type="predicted"/>
<sequence length="172" mass="18720">MPPLIRSATADDVEAIARLHLQCFAEVYDGVLSPRFLACNTIETARAEWASYLSAGDADATVPGSVVVVAVEHDPITGARELVGLARSAPSIDAEAPRDTKLDSLYTRRSTWGSGLGARLLDAVLGERPAYLWIVTANTRAARFYEKHGFALDGFGRPYEPWDGTHCSRMVR</sequence>
<evidence type="ECO:0000313" key="3">
    <source>
        <dbReference type="Proteomes" id="UP000218965"/>
    </source>
</evidence>